<evidence type="ECO:0000256" key="5">
    <source>
        <dbReference type="ARBA" id="ARBA00023136"/>
    </source>
</evidence>
<gene>
    <name evidence="8" type="ORF">IWX46DRAFT_515112</name>
</gene>
<evidence type="ECO:0000313" key="9">
    <source>
        <dbReference type="Proteomes" id="UP001365128"/>
    </source>
</evidence>
<dbReference type="EMBL" id="JBBPDW010000039">
    <property type="protein sequence ID" value="KAK7535601.1"/>
    <property type="molecule type" value="Genomic_DNA"/>
</dbReference>
<evidence type="ECO:0000256" key="4">
    <source>
        <dbReference type="ARBA" id="ARBA00022989"/>
    </source>
</evidence>
<evidence type="ECO:0000256" key="1">
    <source>
        <dbReference type="ARBA" id="ARBA00004141"/>
    </source>
</evidence>
<protein>
    <submittedName>
        <fullName evidence="8">Major facilitator superfamily domain-containing protein</fullName>
    </submittedName>
</protein>
<feature type="transmembrane region" description="Helical" evidence="6">
    <location>
        <begin position="32"/>
        <end position="51"/>
    </location>
</feature>
<feature type="non-terminal residue" evidence="8">
    <location>
        <position position="216"/>
    </location>
</feature>
<keyword evidence="2" id="KW-0813">Transport</keyword>
<keyword evidence="3 6" id="KW-0812">Transmembrane</keyword>
<feature type="transmembrane region" description="Helical" evidence="6">
    <location>
        <begin position="63"/>
        <end position="82"/>
    </location>
</feature>
<keyword evidence="5 6" id="KW-0472">Membrane</keyword>
<evidence type="ECO:0000256" key="3">
    <source>
        <dbReference type="ARBA" id="ARBA00022692"/>
    </source>
</evidence>
<feature type="transmembrane region" description="Helical" evidence="6">
    <location>
        <begin position="176"/>
        <end position="197"/>
    </location>
</feature>
<comment type="subcellular location">
    <subcellularLocation>
        <location evidence="1">Membrane</location>
        <topology evidence="1">Multi-pass membrane protein</topology>
    </subcellularLocation>
</comment>
<feature type="transmembrane region" description="Helical" evidence="6">
    <location>
        <begin position="127"/>
        <end position="151"/>
    </location>
</feature>
<proteinExistence type="predicted"/>
<evidence type="ECO:0000259" key="7">
    <source>
        <dbReference type="PROSITE" id="PS50850"/>
    </source>
</evidence>
<evidence type="ECO:0000256" key="6">
    <source>
        <dbReference type="SAM" id="Phobius"/>
    </source>
</evidence>
<dbReference type="SUPFAM" id="SSF103473">
    <property type="entry name" value="MFS general substrate transporter"/>
    <property type="match status" value="1"/>
</dbReference>
<organism evidence="8 9">
    <name type="scientific">Phyllosticta citricarpa</name>
    <dbReference type="NCBI Taxonomy" id="55181"/>
    <lineage>
        <taxon>Eukaryota</taxon>
        <taxon>Fungi</taxon>
        <taxon>Dikarya</taxon>
        <taxon>Ascomycota</taxon>
        <taxon>Pezizomycotina</taxon>
        <taxon>Dothideomycetes</taxon>
        <taxon>Dothideomycetes incertae sedis</taxon>
        <taxon>Botryosphaeriales</taxon>
        <taxon>Phyllostictaceae</taxon>
        <taxon>Phyllosticta</taxon>
    </lineage>
</organism>
<feature type="transmembrane region" description="Helical" evidence="6">
    <location>
        <begin position="94"/>
        <end position="115"/>
    </location>
</feature>
<dbReference type="PANTHER" id="PTHR42718:SF9">
    <property type="entry name" value="MAJOR FACILITATOR SUPERFAMILY MULTIDRUG TRANSPORTER MFSC"/>
    <property type="match status" value="1"/>
</dbReference>
<dbReference type="InterPro" id="IPR036259">
    <property type="entry name" value="MFS_trans_sf"/>
</dbReference>
<dbReference type="InterPro" id="IPR020846">
    <property type="entry name" value="MFS_dom"/>
</dbReference>
<dbReference type="Pfam" id="PF07690">
    <property type="entry name" value="MFS_1"/>
    <property type="match status" value="1"/>
</dbReference>
<dbReference type="PROSITE" id="PS50850">
    <property type="entry name" value="MFS"/>
    <property type="match status" value="1"/>
</dbReference>
<comment type="caution">
    <text evidence="8">The sequence shown here is derived from an EMBL/GenBank/DDBJ whole genome shotgun (WGS) entry which is preliminary data.</text>
</comment>
<dbReference type="Proteomes" id="UP001365128">
    <property type="component" value="Unassembled WGS sequence"/>
</dbReference>
<accession>A0ABR1LK88</accession>
<dbReference type="PANTHER" id="PTHR42718">
    <property type="entry name" value="MAJOR FACILITATOR SUPERFAMILY MULTIDRUG TRANSPORTER MFSC"/>
    <property type="match status" value="1"/>
</dbReference>
<sequence>LTLVLAVNTYAVRQVCMYFLTVQLQSFGNSPIHTSVLFIPLGISALLFNTLAGRLVSVLGARVMFIAGWSLAIPGVLLFTFIDASASSYWHFTFPGMVLYIAGIGAVHITANFVVASSASRSDQGAAAGAFNVALQVGGSVVGLAVLTAVAQGMEKRYGDKNLPAGELSRVGYQSVYYSCVVLCAVGLLISIFAIEVPESMRGSLFRSKCRERVKQ</sequence>
<dbReference type="Gene3D" id="1.20.1250.20">
    <property type="entry name" value="MFS general substrate transporter like domains"/>
    <property type="match status" value="1"/>
</dbReference>
<feature type="domain" description="Major facilitator superfamily (MFS) profile" evidence="7">
    <location>
        <begin position="1"/>
        <end position="216"/>
    </location>
</feature>
<keyword evidence="4 6" id="KW-1133">Transmembrane helix</keyword>
<evidence type="ECO:0000313" key="8">
    <source>
        <dbReference type="EMBL" id="KAK7535601.1"/>
    </source>
</evidence>
<evidence type="ECO:0000256" key="2">
    <source>
        <dbReference type="ARBA" id="ARBA00022448"/>
    </source>
</evidence>
<keyword evidence="9" id="KW-1185">Reference proteome</keyword>
<name>A0ABR1LK88_9PEZI</name>
<feature type="non-terminal residue" evidence="8">
    <location>
        <position position="1"/>
    </location>
</feature>
<reference evidence="8 9" key="1">
    <citation type="submission" date="2024-04" db="EMBL/GenBank/DDBJ databases">
        <title>Phyllosticta paracitricarpa is synonymous to the EU quarantine fungus P. citricarpa based on phylogenomic analyses.</title>
        <authorList>
            <consortium name="Lawrence Berkeley National Laboratory"/>
            <person name="Van Ingen-Buijs V.A."/>
            <person name="Van Westerhoven A.C."/>
            <person name="Haridas S."/>
            <person name="Skiadas P."/>
            <person name="Martin F."/>
            <person name="Groenewald J.Z."/>
            <person name="Crous P.W."/>
            <person name="Seidl M.F."/>
        </authorList>
    </citation>
    <scope>NUCLEOTIDE SEQUENCE [LARGE SCALE GENOMIC DNA]</scope>
    <source>
        <strain evidence="8 9">CBS 122670</strain>
    </source>
</reference>
<dbReference type="InterPro" id="IPR011701">
    <property type="entry name" value="MFS"/>
</dbReference>